<evidence type="ECO:0000313" key="2">
    <source>
        <dbReference type="Proteomes" id="UP000007062"/>
    </source>
</evidence>
<reference evidence="1 2" key="2">
    <citation type="journal article" date="2004" name="Trends Parasitol.">
        <title>The Anopheles gambiae genome: an update.</title>
        <authorList>
            <person name="Mongin E."/>
            <person name="Louis C."/>
            <person name="Holt R.A."/>
            <person name="Birney E."/>
            <person name="Collins F.H."/>
        </authorList>
    </citation>
    <scope>NUCLEOTIDE SEQUENCE [LARGE SCALE GENOMIC DNA]</scope>
    <source>
        <strain evidence="1 2">PEST</strain>
    </source>
</reference>
<dbReference type="EMBL" id="AAAB01008807">
    <property type="status" value="NOT_ANNOTATED_CDS"/>
    <property type="molecule type" value="Genomic_DNA"/>
</dbReference>
<reference evidence="1" key="3">
    <citation type="submission" date="2021-01" db="UniProtKB">
        <authorList>
            <consortium name="EnsemblMetazoa"/>
        </authorList>
    </citation>
    <scope>IDENTIFICATION</scope>
    <source>
        <strain evidence="1">PEST</strain>
    </source>
</reference>
<dbReference type="EnsemblMetazoa" id="AGAP007649-RA">
    <property type="protein sequence ID" value="AGAP007649-PA"/>
    <property type="gene ID" value="AGAP007649"/>
</dbReference>
<dbReference type="HOGENOM" id="CLU_2135589_0_0_1"/>
<reference evidence="1 2" key="1">
    <citation type="journal article" date="2002" name="Science">
        <title>The genome sequence of the malaria mosquito Anopheles gambiae.</title>
        <authorList>
            <person name="Holt R.A."/>
            <person name="Subramanian G.M."/>
            <person name="Halpern A."/>
            <person name="Sutton G.G."/>
            <person name="Charlab R."/>
            <person name="Nusskern D.R."/>
            <person name="Wincker P."/>
            <person name="Clark A.G."/>
            <person name="Ribeiro J.M."/>
            <person name="Wides R."/>
            <person name="Salzberg S.L."/>
            <person name="Loftus B."/>
            <person name="Yandell M."/>
            <person name="Majoros W.H."/>
            <person name="Rusch D.B."/>
            <person name="Lai Z."/>
            <person name="Kraft C.L."/>
            <person name="Abril J.F."/>
            <person name="Anthouard V."/>
            <person name="Arensburger P."/>
            <person name="Atkinson P.W."/>
            <person name="Baden H."/>
            <person name="de Berardinis V."/>
            <person name="Baldwin D."/>
            <person name="Benes V."/>
            <person name="Biedler J."/>
            <person name="Blass C."/>
            <person name="Bolanos R."/>
            <person name="Boscus D."/>
            <person name="Barnstead M."/>
            <person name="Cai S."/>
            <person name="Center A."/>
            <person name="Chaturverdi K."/>
            <person name="Christophides G.K."/>
            <person name="Chrystal M.A."/>
            <person name="Clamp M."/>
            <person name="Cravchik A."/>
            <person name="Curwen V."/>
            <person name="Dana A."/>
            <person name="Delcher A."/>
            <person name="Dew I."/>
            <person name="Evans C.A."/>
            <person name="Flanigan M."/>
            <person name="Grundschober-Freimoser A."/>
            <person name="Friedli L."/>
            <person name="Gu Z."/>
            <person name="Guan P."/>
            <person name="Guigo R."/>
            <person name="Hillenmeyer M.E."/>
            <person name="Hladun S.L."/>
            <person name="Hogan J.R."/>
            <person name="Hong Y.S."/>
            <person name="Hoover J."/>
            <person name="Jaillon O."/>
            <person name="Ke Z."/>
            <person name="Kodira C."/>
            <person name="Kokoza E."/>
            <person name="Koutsos A."/>
            <person name="Letunic I."/>
            <person name="Levitsky A."/>
            <person name="Liang Y."/>
            <person name="Lin J.J."/>
            <person name="Lobo N.F."/>
            <person name="Lopez J.R."/>
            <person name="Malek J.A."/>
            <person name="McIntosh T.C."/>
            <person name="Meister S."/>
            <person name="Miller J."/>
            <person name="Mobarry C."/>
            <person name="Mongin E."/>
            <person name="Murphy S.D."/>
            <person name="O'Brochta D.A."/>
            <person name="Pfannkoch C."/>
            <person name="Qi R."/>
            <person name="Regier M.A."/>
            <person name="Remington K."/>
            <person name="Shao H."/>
            <person name="Sharakhova M.V."/>
            <person name="Sitter C.D."/>
            <person name="Shetty J."/>
            <person name="Smith T.J."/>
            <person name="Strong R."/>
            <person name="Sun J."/>
            <person name="Thomasova D."/>
            <person name="Ton L.Q."/>
            <person name="Topalis P."/>
            <person name="Tu Z."/>
            <person name="Unger M.F."/>
            <person name="Walenz B."/>
            <person name="Wang A."/>
            <person name="Wang J."/>
            <person name="Wang M."/>
            <person name="Wang X."/>
            <person name="Woodford K.J."/>
            <person name="Wortman J.R."/>
            <person name="Wu M."/>
            <person name="Yao A."/>
            <person name="Zdobnov E.M."/>
            <person name="Zhang H."/>
            <person name="Zhao Q."/>
            <person name="Zhao S."/>
            <person name="Zhu S.C."/>
            <person name="Zhimulev I."/>
            <person name="Coluzzi M."/>
            <person name="della Torre A."/>
            <person name="Roth C.W."/>
            <person name="Louis C."/>
            <person name="Kalush F."/>
            <person name="Mural R.J."/>
            <person name="Myers E.W."/>
            <person name="Adams M.D."/>
            <person name="Smith H.O."/>
            <person name="Broder S."/>
            <person name="Gardner M.J."/>
            <person name="Fraser C.M."/>
            <person name="Birney E."/>
            <person name="Bork P."/>
            <person name="Brey P.T."/>
            <person name="Venter J.C."/>
            <person name="Weissenbach J."/>
            <person name="Kafatos F.C."/>
            <person name="Collins F.H."/>
            <person name="Hoffman S.L."/>
        </authorList>
    </citation>
    <scope>NUCLEOTIDE SEQUENCE [LARGE SCALE GENOMIC DNA]</scope>
    <source>
        <strain evidence="1 2">PEST</strain>
    </source>
</reference>
<dbReference type="VEuPathDB" id="VectorBase:AGAP007649"/>
<proteinExistence type="predicted"/>
<sequence>MCLCVVELVLLKLEHYATKLKQRGNVFRAAHIHSASNGSFFGGASRLGDKTAENGDTFSISFHGRQPPTGNGNVQKKAPVPFFLSHKRIWATSQSVHTRFLYTACHTIAADEM</sequence>
<evidence type="ECO:0000313" key="1">
    <source>
        <dbReference type="EnsemblMetazoa" id="AGAP007649-PA"/>
    </source>
</evidence>
<name>A0A1S4GWJ5_ANOGA</name>
<organism evidence="1 2">
    <name type="scientific">Anopheles gambiae</name>
    <name type="common">African malaria mosquito</name>
    <dbReference type="NCBI Taxonomy" id="7165"/>
    <lineage>
        <taxon>Eukaryota</taxon>
        <taxon>Metazoa</taxon>
        <taxon>Ecdysozoa</taxon>
        <taxon>Arthropoda</taxon>
        <taxon>Hexapoda</taxon>
        <taxon>Insecta</taxon>
        <taxon>Pterygota</taxon>
        <taxon>Neoptera</taxon>
        <taxon>Endopterygota</taxon>
        <taxon>Diptera</taxon>
        <taxon>Nematocera</taxon>
        <taxon>Culicoidea</taxon>
        <taxon>Culicidae</taxon>
        <taxon>Anophelinae</taxon>
        <taxon>Anopheles</taxon>
    </lineage>
</organism>
<dbReference type="Proteomes" id="UP000007062">
    <property type="component" value="Chromosome 2L"/>
</dbReference>
<dbReference type="PaxDb" id="7165-AGAP007649-PA"/>
<keyword evidence="2" id="KW-1185">Reference proteome</keyword>
<accession>A0A1S4GWJ5</accession>
<protein>
    <submittedName>
        <fullName evidence="1">Uncharacterized protein</fullName>
    </submittedName>
</protein>